<accession>A0A173Y8P4</accession>
<dbReference type="Proteomes" id="UP000095594">
    <property type="component" value="Unassembled WGS sequence"/>
</dbReference>
<evidence type="ECO:0000256" key="5">
    <source>
        <dbReference type="PIRSR" id="PIRSR001430-1"/>
    </source>
</evidence>
<comment type="similarity">
    <text evidence="1 4 7">Belongs to the tRNA pseudouridine synthase TruA family.</text>
</comment>
<proteinExistence type="inferred from homology"/>
<dbReference type="AlphaFoldDB" id="A0A173Y8P4"/>
<keyword evidence="2 4" id="KW-0819">tRNA processing</keyword>
<dbReference type="PANTHER" id="PTHR11142">
    <property type="entry name" value="PSEUDOURIDYLATE SYNTHASE"/>
    <property type="match status" value="1"/>
</dbReference>
<evidence type="ECO:0000313" key="10">
    <source>
        <dbReference type="Proteomes" id="UP000095594"/>
    </source>
</evidence>
<feature type="active site" description="Nucleophile" evidence="4 5">
    <location>
        <position position="56"/>
    </location>
</feature>
<feature type="binding site" evidence="4 6">
    <location>
        <position position="114"/>
    </location>
    <ligand>
        <name>substrate</name>
    </ligand>
</feature>
<dbReference type="FunFam" id="3.30.70.580:FF:000001">
    <property type="entry name" value="tRNA pseudouridine synthase A"/>
    <property type="match status" value="1"/>
</dbReference>
<dbReference type="GO" id="GO:0031119">
    <property type="term" value="P:tRNA pseudouridine synthesis"/>
    <property type="evidence" value="ECO:0007669"/>
    <property type="project" value="UniProtKB-UniRule"/>
</dbReference>
<evidence type="ECO:0000256" key="3">
    <source>
        <dbReference type="ARBA" id="ARBA00023235"/>
    </source>
</evidence>
<dbReference type="PIRSF" id="PIRSF001430">
    <property type="entry name" value="tRNA_psdUrid_synth"/>
    <property type="match status" value="1"/>
</dbReference>
<organism evidence="9 10">
    <name type="scientific">Clostridium disporicum</name>
    <dbReference type="NCBI Taxonomy" id="84024"/>
    <lineage>
        <taxon>Bacteria</taxon>
        <taxon>Bacillati</taxon>
        <taxon>Bacillota</taxon>
        <taxon>Clostridia</taxon>
        <taxon>Eubacteriales</taxon>
        <taxon>Clostridiaceae</taxon>
        <taxon>Clostridium</taxon>
    </lineage>
</organism>
<dbReference type="Gene3D" id="3.30.70.580">
    <property type="entry name" value="Pseudouridine synthase I, catalytic domain, N-terminal subdomain"/>
    <property type="match status" value="1"/>
</dbReference>
<dbReference type="PANTHER" id="PTHR11142:SF22">
    <property type="entry name" value="TRNA PSEUDOURIDINE SYNTHASE A 2"/>
    <property type="match status" value="1"/>
</dbReference>
<comment type="subunit">
    <text evidence="4">Homodimer.</text>
</comment>
<feature type="domain" description="Pseudouridine synthase I TruA alpha/beta" evidence="8">
    <location>
        <begin position="7"/>
        <end position="104"/>
    </location>
</feature>
<sequence>MRNIRMIIQYDGSRYKGWQKQNIKGSSVSTIQDKIEKVLSKMTGDDIQVIGCGRTDTGVHADNYVANFKTNSTASISEFKSYLKMYLPEDIVIKDMMNCSERFHSRLNTISKTYKYTIDNNDFCNVFMKKYSYHIEEKLDVNKMIEASEVLIGTHDFRSFTSLKAKNGKSTIRTINYININEKDNIITITINGNGFLLNMVRIIVGTLIEVGKGNLSIENMRSILEEKDRSKAGEKAPAKGLCMLKVEY</sequence>
<evidence type="ECO:0000259" key="8">
    <source>
        <dbReference type="Pfam" id="PF01416"/>
    </source>
</evidence>
<dbReference type="InterPro" id="IPR020097">
    <property type="entry name" value="PsdUridine_synth_TruA_a/b_dom"/>
</dbReference>
<evidence type="ECO:0000256" key="6">
    <source>
        <dbReference type="PIRSR" id="PIRSR001430-2"/>
    </source>
</evidence>
<dbReference type="SUPFAM" id="SSF55120">
    <property type="entry name" value="Pseudouridine synthase"/>
    <property type="match status" value="1"/>
</dbReference>
<dbReference type="RefSeq" id="WP_055263064.1">
    <property type="nucleotide sequence ID" value="NZ_CABIXQ010000001.1"/>
</dbReference>
<feature type="domain" description="Pseudouridine synthase I TruA alpha/beta" evidence="8">
    <location>
        <begin position="148"/>
        <end position="249"/>
    </location>
</feature>
<evidence type="ECO:0000313" key="9">
    <source>
        <dbReference type="EMBL" id="CUN60541.1"/>
    </source>
</evidence>
<evidence type="ECO:0000256" key="4">
    <source>
        <dbReference type="HAMAP-Rule" id="MF_00171"/>
    </source>
</evidence>
<protein>
    <recommendedName>
        <fullName evidence="4">tRNA pseudouridine synthase A</fullName>
        <ecNumber evidence="4">5.4.99.12</ecNumber>
    </recommendedName>
    <alternativeName>
        <fullName evidence="4">tRNA pseudouridine(38-40) synthase</fullName>
    </alternativeName>
    <alternativeName>
        <fullName evidence="4">tRNA pseudouridylate synthase I</fullName>
    </alternativeName>
    <alternativeName>
        <fullName evidence="4">tRNA-uridine isomerase I</fullName>
    </alternativeName>
</protein>
<dbReference type="GO" id="GO:0160147">
    <property type="term" value="F:tRNA pseudouridine(38-40) synthase activity"/>
    <property type="evidence" value="ECO:0007669"/>
    <property type="project" value="UniProtKB-EC"/>
</dbReference>
<reference evidence="9 10" key="1">
    <citation type="submission" date="2015-09" db="EMBL/GenBank/DDBJ databases">
        <authorList>
            <consortium name="Pathogen Informatics"/>
        </authorList>
    </citation>
    <scope>NUCLEOTIDE SEQUENCE [LARGE SCALE GENOMIC DNA]</scope>
    <source>
        <strain evidence="9 10">2789STDY5834856</strain>
    </source>
</reference>
<comment type="caution">
    <text evidence="4">Lacks conserved residue(s) required for the propagation of feature annotation.</text>
</comment>
<dbReference type="OrthoDB" id="9811823at2"/>
<evidence type="ECO:0000256" key="7">
    <source>
        <dbReference type="RuleBase" id="RU003792"/>
    </source>
</evidence>
<dbReference type="CDD" id="cd02570">
    <property type="entry name" value="PseudoU_synth_EcTruA"/>
    <property type="match status" value="1"/>
</dbReference>
<dbReference type="InterPro" id="IPR020094">
    <property type="entry name" value="TruA/RsuA/RluB/E/F_N"/>
</dbReference>
<evidence type="ECO:0000256" key="2">
    <source>
        <dbReference type="ARBA" id="ARBA00022694"/>
    </source>
</evidence>
<dbReference type="InterPro" id="IPR020103">
    <property type="entry name" value="PsdUridine_synth_cat_dom_sf"/>
</dbReference>
<dbReference type="NCBIfam" id="TIGR00071">
    <property type="entry name" value="hisT_truA"/>
    <property type="match status" value="1"/>
</dbReference>
<evidence type="ECO:0000256" key="1">
    <source>
        <dbReference type="ARBA" id="ARBA00009375"/>
    </source>
</evidence>
<name>A0A173Y8P4_9CLOT</name>
<dbReference type="InterPro" id="IPR020095">
    <property type="entry name" value="PsdUridine_synth_TruA_C"/>
</dbReference>
<gene>
    <name evidence="9" type="primary">truA_1</name>
    <name evidence="4" type="synonym">truA</name>
    <name evidence="9" type="ORF">ERS852471_00226</name>
</gene>
<dbReference type="EMBL" id="CYZX01000001">
    <property type="protein sequence ID" value="CUN60541.1"/>
    <property type="molecule type" value="Genomic_DNA"/>
</dbReference>
<dbReference type="Gene3D" id="3.30.70.660">
    <property type="entry name" value="Pseudouridine synthase I, catalytic domain, C-terminal subdomain"/>
    <property type="match status" value="1"/>
</dbReference>
<dbReference type="EC" id="5.4.99.12" evidence="4"/>
<comment type="catalytic activity">
    <reaction evidence="4 7">
        <text>uridine(38/39/40) in tRNA = pseudouridine(38/39/40) in tRNA</text>
        <dbReference type="Rhea" id="RHEA:22376"/>
        <dbReference type="Rhea" id="RHEA-COMP:10085"/>
        <dbReference type="Rhea" id="RHEA-COMP:10087"/>
        <dbReference type="ChEBI" id="CHEBI:65314"/>
        <dbReference type="ChEBI" id="CHEBI:65315"/>
        <dbReference type="EC" id="5.4.99.12"/>
    </reaction>
</comment>
<dbReference type="Pfam" id="PF01416">
    <property type="entry name" value="PseudoU_synth_1"/>
    <property type="match status" value="2"/>
</dbReference>
<dbReference type="HAMAP" id="MF_00171">
    <property type="entry name" value="TruA"/>
    <property type="match status" value="1"/>
</dbReference>
<dbReference type="GO" id="GO:0003723">
    <property type="term" value="F:RNA binding"/>
    <property type="evidence" value="ECO:0007669"/>
    <property type="project" value="InterPro"/>
</dbReference>
<dbReference type="InterPro" id="IPR001406">
    <property type="entry name" value="PsdUridine_synth_TruA"/>
</dbReference>
<keyword evidence="3 4" id="KW-0413">Isomerase</keyword>
<comment type="function">
    <text evidence="4">Formation of pseudouridine at positions 38, 39 and 40 in the anticodon stem and loop of transfer RNAs.</text>
</comment>